<dbReference type="PANTHER" id="PTHR22845">
    <property type="entry name" value="APOPTOTIC PROTEASE-ACTIVATING FACTOR 1"/>
    <property type="match status" value="1"/>
</dbReference>
<feature type="domain" description="AAA+ ATPase" evidence="2">
    <location>
        <begin position="137"/>
        <end position="274"/>
    </location>
</feature>
<dbReference type="EMBL" id="JABXBU010001863">
    <property type="protein sequence ID" value="KAF8783480.1"/>
    <property type="molecule type" value="Genomic_DNA"/>
</dbReference>
<organism evidence="3 4">
    <name type="scientific">Argiope bruennichi</name>
    <name type="common">Wasp spider</name>
    <name type="synonym">Aranea bruennichi</name>
    <dbReference type="NCBI Taxonomy" id="94029"/>
    <lineage>
        <taxon>Eukaryota</taxon>
        <taxon>Metazoa</taxon>
        <taxon>Ecdysozoa</taxon>
        <taxon>Arthropoda</taxon>
        <taxon>Chelicerata</taxon>
        <taxon>Arachnida</taxon>
        <taxon>Araneae</taxon>
        <taxon>Araneomorphae</taxon>
        <taxon>Entelegynae</taxon>
        <taxon>Araneoidea</taxon>
        <taxon>Araneidae</taxon>
        <taxon>Argiope</taxon>
    </lineage>
</organism>
<dbReference type="GO" id="GO:0006915">
    <property type="term" value="P:apoptotic process"/>
    <property type="evidence" value="ECO:0007669"/>
    <property type="project" value="UniProtKB-ARBA"/>
</dbReference>
<dbReference type="InterPro" id="IPR049012">
    <property type="entry name" value="Mutator_transp_dom"/>
</dbReference>
<dbReference type="InterPro" id="IPR001680">
    <property type="entry name" value="WD40_rpt"/>
</dbReference>
<proteinExistence type="predicted"/>
<dbReference type="Pfam" id="PF20700">
    <property type="entry name" value="Mutator"/>
    <property type="match status" value="1"/>
</dbReference>
<evidence type="ECO:0000313" key="3">
    <source>
        <dbReference type="EMBL" id="KAF8783480.1"/>
    </source>
</evidence>
<dbReference type="InterPro" id="IPR003593">
    <property type="entry name" value="AAA+_ATPase"/>
</dbReference>
<dbReference type="SUPFAM" id="SSF52540">
    <property type="entry name" value="P-loop containing nucleoside triphosphate hydrolases"/>
    <property type="match status" value="1"/>
</dbReference>
<dbReference type="PRINTS" id="PR00364">
    <property type="entry name" value="DISEASERSIST"/>
</dbReference>
<comment type="caution">
    <text evidence="3">The sequence shown here is derived from an EMBL/GenBank/DDBJ whole genome shotgun (WGS) entry which is preliminary data.</text>
</comment>
<dbReference type="InterPro" id="IPR036322">
    <property type="entry name" value="WD40_repeat_dom_sf"/>
</dbReference>
<dbReference type="GO" id="GO:0043531">
    <property type="term" value="F:ADP binding"/>
    <property type="evidence" value="ECO:0007669"/>
    <property type="project" value="InterPro"/>
</dbReference>
<dbReference type="PROSITE" id="PS50082">
    <property type="entry name" value="WD_REPEATS_2"/>
    <property type="match status" value="1"/>
</dbReference>
<dbReference type="Gene3D" id="1.10.8.430">
    <property type="entry name" value="Helical domain of apoptotic protease-activating factors"/>
    <property type="match status" value="1"/>
</dbReference>
<dbReference type="Pfam" id="PF00400">
    <property type="entry name" value="WD40"/>
    <property type="match status" value="3"/>
</dbReference>
<dbReference type="GO" id="GO:0006508">
    <property type="term" value="P:proteolysis"/>
    <property type="evidence" value="ECO:0007669"/>
    <property type="project" value="UniProtKB-KW"/>
</dbReference>
<dbReference type="InterPro" id="IPR015943">
    <property type="entry name" value="WD40/YVTN_repeat-like_dom_sf"/>
</dbReference>
<gene>
    <name evidence="3" type="ORF">HNY73_013637</name>
</gene>
<evidence type="ECO:0000259" key="2">
    <source>
        <dbReference type="SMART" id="SM00382"/>
    </source>
</evidence>
<keyword evidence="3" id="KW-0378">Hydrolase</keyword>
<dbReference type="AlphaFoldDB" id="A0A8T0EZI0"/>
<dbReference type="Proteomes" id="UP000807504">
    <property type="component" value="Unassembled WGS sequence"/>
</dbReference>
<dbReference type="SMART" id="SM00320">
    <property type="entry name" value="WD40"/>
    <property type="match status" value="4"/>
</dbReference>
<dbReference type="InterPro" id="IPR011029">
    <property type="entry name" value="DEATH-like_dom_sf"/>
</dbReference>
<dbReference type="GO" id="GO:0008233">
    <property type="term" value="F:peptidase activity"/>
    <property type="evidence" value="ECO:0007669"/>
    <property type="project" value="UniProtKB-KW"/>
</dbReference>
<sequence>MELIHKLYSEAQAFKDDLRPKYIMNTLLKNKTITEIERIEIMAKVKPSDQVEVLFSKLCHKSPWKLKDFIKALEKDEDGCSPYPWLAKKLETACDINDKVYQILINGNVPFSISHLLPRDDKLIEIRDSLMLASHRRRHWVVLYGPIGSGKSVLAAEALRNNNLIEQCFPNGVYWLSIGSLKDDEAIKLKFKKLFKLMDMKYEIQQDDGAEDLKDLLKKEVGGRKILVILDDVFTAEVIKAFDIGCPILVTTKNLSALDKYSSFCSKIECKNNLKNEDILYILSKYVNCEINQLPEVVNDICVQCKGSPLVSSLIGSYMADIGNNRRKWEHLHDKLQERGTGTLRKRWKSGEKEDFGKIINLCLEPIQHLKDYYLDFLIFSKDVSVSNQIQNRHKKLIEKILNLCILSDGSYDWTKLPQSYIPFTIGYHLYHADVEYSSYLCYEQNTNVIVDINILRTLLNAISKWKHCNSSNCFDVLEEVNSRKGLVTSLLYICKSCGYSTSAMTSNISETGYDINTRLVYAFRCIGIGKTAAHTVCAVMNLPPPPAKFERFNNSLSTALEKVCSKSMMKAVEGDGDSKGYQKISDSKVYAKKIMVEKLEFIGHVQKRMGARLKTLKNKLKSTKLADGKKISGRGRLTDAEILQIQEYYGLAIRREASKSVTEMFKSIWAIYFHMLSTIAKPQHGLNPLGSDSWCGYNKSLITGQKNKSESNYRLFNCKAKLSFKGMKHATFNHDASLVASVGEIFVEVWKTSVVEVSKALYGHSDVINYCSFNSKGDYLATASSDKTVRIFHIGESLTSSGDYSKKRISIPNFQQNKNIQMYGSPKEDNSKVIFTEHGDEVMCCSYSPDDHFIISSDSGGKTYVREGLDGHLISKSKPEKENVTFCSLSSNCLEIVYGTKSGDVKVWDTSKKSSARHLSVMEGHGNQDITFCDVSPGDVYLASSSVDGSVKFCHLLGNQGLNVLANRHDSVVHRIMMEILREKEIIAHLPAVPLDECNLLEVRNVELDEWNKISASFLGDDLFVAVKHKTPGISSFHFPFRTPNIIEDFEFLHQIWSLRKLVLLRKLKPNRLLLSSGRQQIISSSTFR</sequence>
<dbReference type="SMART" id="SM00382">
    <property type="entry name" value="AAA"/>
    <property type="match status" value="1"/>
</dbReference>
<name>A0A8T0EZI0_ARGBR</name>
<reference evidence="3" key="2">
    <citation type="submission" date="2020-06" db="EMBL/GenBank/DDBJ databases">
        <authorList>
            <person name="Sheffer M."/>
        </authorList>
    </citation>
    <scope>NUCLEOTIDE SEQUENCE</scope>
</reference>
<keyword evidence="3" id="KW-0645">Protease</keyword>
<reference evidence="3" key="1">
    <citation type="journal article" date="2020" name="bioRxiv">
        <title>Chromosome-level reference genome of the European wasp spider Argiope bruennichi: a resource for studies on range expansion and evolutionary adaptation.</title>
        <authorList>
            <person name="Sheffer M.M."/>
            <person name="Hoppe A."/>
            <person name="Krehenwinkel H."/>
            <person name="Uhl G."/>
            <person name="Kuss A.W."/>
            <person name="Jensen L."/>
            <person name="Jensen C."/>
            <person name="Gillespie R.G."/>
            <person name="Hoff K.J."/>
            <person name="Prost S."/>
        </authorList>
    </citation>
    <scope>NUCLEOTIDE SEQUENCE</scope>
</reference>
<dbReference type="PANTHER" id="PTHR22845:SF5">
    <property type="entry name" value="APOPTOTIC PROTEASE-ACTIVATING FACTOR 1"/>
    <property type="match status" value="1"/>
</dbReference>
<dbReference type="Gene3D" id="1.10.533.10">
    <property type="entry name" value="Death Domain, Fas"/>
    <property type="match status" value="1"/>
</dbReference>
<protein>
    <submittedName>
        <fullName evidence="3">Apoptotic protease-activating factor 1 like protein</fullName>
    </submittedName>
</protein>
<keyword evidence="4" id="KW-1185">Reference proteome</keyword>
<dbReference type="Gene3D" id="3.40.50.300">
    <property type="entry name" value="P-loop containing nucleotide triphosphate hydrolases"/>
    <property type="match status" value="1"/>
</dbReference>
<keyword evidence="1" id="KW-0853">WD repeat</keyword>
<dbReference type="CDD" id="cd01671">
    <property type="entry name" value="CARD"/>
    <property type="match status" value="1"/>
</dbReference>
<evidence type="ECO:0000313" key="4">
    <source>
        <dbReference type="Proteomes" id="UP000807504"/>
    </source>
</evidence>
<dbReference type="GO" id="GO:0005829">
    <property type="term" value="C:cytosol"/>
    <property type="evidence" value="ECO:0007669"/>
    <property type="project" value="UniProtKB-ARBA"/>
</dbReference>
<evidence type="ECO:0000256" key="1">
    <source>
        <dbReference type="PROSITE-ProRule" id="PRU00221"/>
    </source>
</evidence>
<dbReference type="InterPro" id="IPR027417">
    <property type="entry name" value="P-loop_NTPase"/>
</dbReference>
<dbReference type="InterPro" id="IPR002182">
    <property type="entry name" value="NB-ARC"/>
</dbReference>
<dbReference type="PROSITE" id="PS50294">
    <property type="entry name" value="WD_REPEATS_REGION"/>
    <property type="match status" value="1"/>
</dbReference>
<accession>A0A8T0EZI0</accession>
<dbReference type="Pfam" id="PF00931">
    <property type="entry name" value="NB-ARC"/>
    <property type="match status" value="1"/>
</dbReference>
<feature type="repeat" description="WD" evidence="1">
    <location>
        <begin position="762"/>
        <end position="795"/>
    </location>
</feature>
<dbReference type="SUPFAM" id="SSF50978">
    <property type="entry name" value="WD40 repeat-like"/>
    <property type="match status" value="1"/>
</dbReference>
<dbReference type="InterPro" id="IPR042197">
    <property type="entry name" value="Apaf_helical"/>
</dbReference>
<dbReference type="Gene3D" id="2.130.10.10">
    <property type="entry name" value="YVTN repeat-like/Quinoprotein amine dehydrogenase"/>
    <property type="match status" value="2"/>
</dbReference>